<evidence type="ECO:0000313" key="2">
    <source>
        <dbReference type="EMBL" id="KAF4655789.1"/>
    </source>
</evidence>
<evidence type="ECO:0000313" key="3">
    <source>
        <dbReference type="Proteomes" id="UP000591131"/>
    </source>
</evidence>
<accession>A0A7J6L9E8</accession>
<gene>
    <name evidence="2" type="ORF">FOL47_009275</name>
</gene>
<dbReference type="AlphaFoldDB" id="A0A7J6L9E8"/>
<dbReference type="Proteomes" id="UP000591131">
    <property type="component" value="Unassembled WGS sequence"/>
</dbReference>
<proteinExistence type="predicted"/>
<sequence>MYHFFTLTIAASLLNWSVIAQEDPFPAGTYLHYFDKDHLYSLRYGFVQRASIAIITLNCTDKVEAFGPNDFPNLPVSSPKPGILAYTIGFDDAGYAALVKYALTYCCKFGYTCHRPKDFRYLYYDTQKDNMKVTYREGYLQLSSQV</sequence>
<dbReference type="EMBL" id="JAAPAO010000637">
    <property type="protein sequence ID" value="KAF4655789.1"/>
    <property type="molecule type" value="Genomic_DNA"/>
</dbReference>
<dbReference type="OrthoDB" id="10306712at2759"/>
<feature type="chain" id="PRO_5029596092" evidence="1">
    <location>
        <begin position="21"/>
        <end position="146"/>
    </location>
</feature>
<comment type="caution">
    <text evidence="2">The sequence shown here is derived from an EMBL/GenBank/DDBJ whole genome shotgun (WGS) entry which is preliminary data.</text>
</comment>
<feature type="signal peptide" evidence="1">
    <location>
        <begin position="1"/>
        <end position="20"/>
    </location>
</feature>
<protein>
    <submittedName>
        <fullName evidence="2">Uncharacterized protein</fullName>
    </submittedName>
</protein>
<evidence type="ECO:0000256" key="1">
    <source>
        <dbReference type="SAM" id="SignalP"/>
    </source>
</evidence>
<name>A0A7J6L9E8_PERCH</name>
<keyword evidence="3" id="KW-1185">Reference proteome</keyword>
<reference evidence="2 3" key="1">
    <citation type="submission" date="2020-04" db="EMBL/GenBank/DDBJ databases">
        <title>Perkinsus chesapeaki whole genome sequence.</title>
        <authorList>
            <person name="Bogema D.R."/>
        </authorList>
    </citation>
    <scope>NUCLEOTIDE SEQUENCE [LARGE SCALE GENOMIC DNA]</scope>
    <source>
        <strain evidence="2">ATCC PRA-425</strain>
    </source>
</reference>
<organism evidence="2 3">
    <name type="scientific">Perkinsus chesapeaki</name>
    <name type="common">Clam parasite</name>
    <name type="synonym">Perkinsus andrewsi</name>
    <dbReference type="NCBI Taxonomy" id="330153"/>
    <lineage>
        <taxon>Eukaryota</taxon>
        <taxon>Sar</taxon>
        <taxon>Alveolata</taxon>
        <taxon>Perkinsozoa</taxon>
        <taxon>Perkinsea</taxon>
        <taxon>Perkinsida</taxon>
        <taxon>Perkinsidae</taxon>
        <taxon>Perkinsus</taxon>
    </lineage>
</organism>
<keyword evidence="1" id="KW-0732">Signal</keyword>